<dbReference type="EMBL" id="ACHM02000001">
    <property type="protein sequence ID" value="EFH93943.1"/>
    <property type="molecule type" value="Genomic_DNA"/>
</dbReference>
<evidence type="ECO:0000256" key="1">
    <source>
        <dbReference type="ARBA" id="ARBA00022670"/>
    </source>
</evidence>
<dbReference type="InterPro" id="IPR004438">
    <property type="entry name" value="Peptidase_M3B"/>
</dbReference>
<keyword evidence="3 6" id="KW-0378">Hydrolase</keyword>
<dbReference type="Gene3D" id="1.10.1370.20">
    <property type="entry name" value="Oligoendopeptidase f, C-terminal domain"/>
    <property type="match status" value="1"/>
</dbReference>
<evidence type="ECO:0000256" key="5">
    <source>
        <dbReference type="ARBA" id="ARBA00023049"/>
    </source>
</evidence>
<keyword evidence="4 6" id="KW-0862">Zinc</keyword>
<dbReference type="AlphaFoldDB" id="D6S789"/>
<dbReference type="InterPro" id="IPR013647">
    <property type="entry name" value="OligopepF_N_dom"/>
</dbReference>
<dbReference type="NCBIfam" id="TIGR00181">
    <property type="entry name" value="pepF"/>
    <property type="match status" value="1"/>
</dbReference>
<dbReference type="PANTHER" id="PTHR11804">
    <property type="entry name" value="PROTEASE M3 THIMET OLIGOPEPTIDASE-RELATED"/>
    <property type="match status" value="1"/>
</dbReference>
<proteinExistence type="inferred from homology"/>
<feature type="domain" description="Peptidase M3A/M3B catalytic" evidence="7">
    <location>
        <begin position="203"/>
        <end position="577"/>
    </location>
</feature>
<dbReference type="Proteomes" id="UP000004063">
    <property type="component" value="Chromosome"/>
</dbReference>
<evidence type="ECO:0000256" key="6">
    <source>
        <dbReference type="RuleBase" id="RU368091"/>
    </source>
</evidence>
<dbReference type="eggNOG" id="COG1164">
    <property type="taxonomic scope" value="Bacteria"/>
</dbReference>
<dbReference type="SUPFAM" id="SSF55486">
    <property type="entry name" value="Metalloproteases ('zincins'), catalytic domain"/>
    <property type="match status" value="1"/>
</dbReference>
<keyword evidence="2 6" id="KW-0479">Metal-binding</keyword>
<dbReference type="GO" id="GO:0006508">
    <property type="term" value="P:proteolysis"/>
    <property type="evidence" value="ECO:0007669"/>
    <property type="project" value="UniProtKB-KW"/>
</dbReference>
<comment type="caution">
    <text evidence="9">The sequence shown here is derived from an EMBL/GenBank/DDBJ whole genome shotgun (WGS) entry which is preliminary data.</text>
</comment>
<reference evidence="9" key="1">
    <citation type="submission" date="2010-05" db="EMBL/GenBank/DDBJ databases">
        <authorList>
            <person name="Muzny D."/>
            <person name="Qin X."/>
            <person name="Buhay C."/>
            <person name="Dugan-Rocha S."/>
            <person name="Ding Y."/>
            <person name="Chen G."/>
            <person name="Hawes A."/>
            <person name="Holder M."/>
            <person name="Jhangiani S."/>
            <person name="Johnson A."/>
            <person name="Khan Z."/>
            <person name="Li Z."/>
            <person name="Liu W."/>
            <person name="Liu X."/>
            <person name="Perez L."/>
            <person name="Shen H."/>
            <person name="Wang Q."/>
            <person name="Watt J."/>
            <person name="Xi L."/>
            <person name="Xin Y."/>
            <person name="Zhou J."/>
            <person name="Deng J."/>
            <person name="Jiang H."/>
            <person name="Liu Y."/>
            <person name="Qu J."/>
            <person name="Song X.-Z."/>
            <person name="Zhang L."/>
            <person name="Villasana D."/>
            <person name="Johnson A."/>
            <person name="Liu J."/>
            <person name="Liyanage D."/>
            <person name="Lorensuhewa L."/>
            <person name="Robinson T."/>
            <person name="Song A."/>
            <person name="Song B.-B."/>
            <person name="Dinh H."/>
            <person name="Thornton R."/>
            <person name="Coyle M."/>
            <person name="Francisco L."/>
            <person name="Jackson L."/>
            <person name="Javaid M."/>
            <person name="Korchina V."/>
            <person name="Kovar C."/>
            <person name="Mata R."/>
            <person name="Mathew T."/>
            <person name="Ngo R."/>
            <person name="Nguyen L."/>
            <person name="Nguyen N."/>
            <person name="Okwuonu G."/>
            <person name="Ongeri F."/>
            <person name="Pham C."/>
            <person name="Simmons D."/>
            <person name="Wilczek-Boney K."/>
            <person name="Hale W."/>
            <person name="Jakkamsetti A."/>
            <person name="Pham P."/>
            <person name="Ruth R."/>
            <person name="San Lucas F."/>
            <person name="Warren J."/>
            <person name="Zhang J."/>
            <person name="Zhao Z."/>
            <person name="Zhou C."/>
            <person name="Zhu D."/>
            <person name="Lee S."/>
            <person name="Bess C."/>
            <person name="Blankenburg K."/>
            <person name="Forbes L."/>
            <person name="Fu Q."/>
            <person name="Gubbala S."/>
            <person name="Hirani K."/>
            <person name="Jayaseelan J.C."/>
            <person name="Lara F."/>
            <person name="Munidasa M."/>
            <person name="Palculict T."/>
            <person name="Patil S."/>
            <person name="Pu L.-L."/>
            <person name="Saada N."/>
            <person name="Tang L."/>
            <person name="Weissenberger G."/>
            <person name="Zhu Y."/>
            <person name="Hemphill L."/>
            <person name="Shang Y."/>
            <person name="Youmans B."/>
            <person name="Ayvaz T."/>
            <person name="Ross M."/>
            <person name="Santibanez J."/>
            <person name="Aqrawi P."/>
            <person name="Gross S."/>
            <person name="Joshi V."/>
            <person name="Fowler G."/>
            <person name="Nazareth L."/>
            <person name="Reid J."/>
            <person name="Worley K."/>
            <person name="Petrosino J."/>
            <person name="Highlander S."/>
            <person name="Gibbs R."/>
        </authorList>
    </citation>
    <scope>NUCLEOTIDE SEQUENCE [LARGE SCALE GENOMIC DNA]</scope>
    <source>
        <strain evidence="9">ATCC 53516</strain>
    </source>
</reference>
<dbReference type="CDD" id="cd09608">
    <property type="entry name" value="M3B_PepF"/>
    <property type="match status" value="1"/>
</dbReference>
<evidence type="ECO:0000256" key="2">
    <source>
        <dbReference type="ARBA" id="ARBA00022723"/>
    </source>
</evidence>
<dbReference type="HOGENOM" id="CLU_021290_2_0_9"/>
<keyword evidence="5 6" id="KW-0482">Metalloprotease</keyword>
<comment type="cofactor">
    <cofactor evidence="6">
        <name>Zn(2+)</name>
        <dbReference type="ChEBI" id="CHEBI:29105"/>
    </cofactor>
    <text evidence="6">Binds 1 zinc ion.</text>
</comment>
<dbReference type="Pfam" id="PF01432">
    <property type="entry name" value="Peptidase_M3"/>
    <property type="match status" value="1"/>
</dbReference>
<comment type="function">
    <text evidence="6">Has oligopeptidase activity and degrades a variety of small bioactive peptides.</text>
</comment>
<dbReference type="InterPro" id="IPR045090">
    <property type="entry name" value="Pept_M3A_M3B"/>
</dbReference>
<dbReference type="GO" id="GO:0046872">
    <property type="term" value="F:metal ion binding"/>
    <property type="evidence" value="ECO:0007669"/>
    <property type="project" value="UniProtKB-UniRule"/>
</dbReference>
<dbReference type="PANTHER" id="PTHR11804:SF84">
    <property type="entry name" value="SACCHAROLYSIN"/>
    <property type="match status" value="1"/>
</dbReference>
<dbReference type="Gene3D" id="1.20.140.70">
    <property type="entry name" value="Oligopeptidase f, N-terminal domain"/>
    <property type="match status" value="1"/>
</dbReference>
<gene>
    <name evidence="9" type="primary">pepF</name>
    <name evidence="9" type="ORF">HMPREF0391_10311</name>
</gene>
<evidence type="ECO:0000313" key="9">
    <source>
        <dbReference type="EMBL" id="EFH93943.1"/>
    </source>
</evidence>
<sequence>MIDVCLGYYIKRGDFMCNWDLSKMYKDKNAIEKDIKLVNENINKIDELKKNEKDNFVKILDLLFETDRVMDNLYTYASMKKDENSKVSDSVKLELELSSLYNKLQSRFSFVEPFVLSLKEDEQDKLIKENPSYEIFFKKILRFKEHTLSAEEENIISLMSEAMSSPHNDFYSLQNTDMEFPYVESIDEKLTNANFVPLLSKLPREQRKEVFEKYYDELAKYNNTFGSTLYANIKNLVILSKIKKYDSARQMELFNDDVEEVVYDNLIDIVHEYLPYMYKYYKARTKLLGLDEHHMYDVYVPSTKGFDREIPFEEAKKMVIEAVKPMGEEYQSIMKKAFEENWIDVYPKDGKKPGAYSWGSYDSYPYILLNYTNDVDSVFTLIHELGHSIHSYYSRANNEFKYAGYTIFVAEVASTCNEMLLLDYMIKNAKNDDEKLYLLDHHINSFKSTIFRQTMFAEFERETHKLVEEEKALTGEDFNEIYLNLNKKYFGDSVVSDDLIKYEWSRIPHFYTNFYVYKYATGLSSSSILSQKILSGNEQDLENYKNFLKDGNKNYPLVQLKNAGANIKDKEVLRTAFEVFKEKVLEFEEIVNK</sequence>
<keyword evidence="1 6" id="KW-0645">Protease</keyword>
<dbReference type="InterPro" id="IPR042088">
    <property type="entry name" value="OligoPept_F_C"/>
</dbReference>
<evidence type="ECO:0000259" key="8">
    <source>
        <dbReference type="Pfam" id="PF08439"/>
    </source>
</evidence>
<dbReference type="GO" id="GO:0006518">
    <property type="term" value="P:peptide metabolic process"/>
    <property type="evidence" value="ECO:0007669"/>
    <property type="project" value="TreeGrafter"/>
</dbReference>
<protein>
    <recommendedName>
        <fullName evidence="6">Oligopeptidase F</fullName>
        <ecNumber evidence="6">3.4.24.-</ecNumber>
    </recommendedName>
</protein>
<evidence type="ECO:0000256" key="4">
    <source>
        <dbReference type="ARBA" id="ARBA00022833"/>
    </source>
</evidence>
<name>D6S789_FINMA</name>
<dbReference type="EC" id="3.4.24.-" evidence="6"/>
<evidence type="ECO:0000256" key="3">
    <source>
        <dbReference type="ARBA" id="ARBA00022801"/>
    </source>
</evidence>
<dbReference type="GO" id="GO:0004222">
    <property type="term" value="F:metalloendopeptidase activity"/>
    <property type="evidence" value="ECO:0007669"/>
    <property type="project" value="UniProtKB-UniRule"/>
</dbReference>
<organism evidence="9">
    <name type="scientific">Finegoldia magna ATCC 53516</name>
    <dbReference type="NCBI Taxonomy" id="525282"/>
    <lineage>
        <taxon>Bacteria</taxon>
        <taxon>Bacillati</taxon>
        <taxon>Bacillota</taxon>
        <taxon>Tissierellia</taxon>
        <taxon>Tissierellales</taxon>
        <taxon>Peptoniphilaceae</taxon>
        <taxon>Finegoldia</taxon>
    </lineage>
</organism>
<accession>D6S789</accession>
<comment type="similarity">
    <text evidence="6">Belongs to the peptidase M3B family.</text>
</comment>
<dbReference type="STRING" id="525282.HMPREF0391_10311"/>
<feature type="domain" description="Oligopeptidase F N-terminal" evidence="8">
    <location>
        <begin position="116"/>
        <end position="180"/>
    </location>
</feature>
<dbReference type="Pfam" id="PF08439">
    <property type="entry name" value="Peptidase_M3_N"/>
    <property type="match status" value="1"/>
</dbReference>
<evidence type="ECO:0000259" key="7">
    <source>
        <dbReference type="Pfam" id="PF01432"/>
    </source>
</evidence>
<dbReference type="InterPro" id="IPR001567">
    <property type="entry name" value="Pept_M3A_M3B_dom"/>
</dbReference>